<sequence>ANKNQLKQTARQSEMGQAIVKTYPDLDMKNFDHEKFVHIRAAFITWLNSKTVDEIYTQIELENLLKVMKMDMSKRLHRKIAAGEDFDKVDWDRMKQVFDHLTNLHKLKHGDKQVKVNVDFKDIRDMYTKDLYNVNSRNQ</sequence>
<accession>X0V1T3</accession>
<reference evidence="1" key="1">
    <citation type="journal article" date="2014" name="Front. Microbiol.">
        <title>High frequency of phylogenetically diverse reductive dehalogenase-homologous genes in deep subseafloor sedimentary metagenomes.</title>
        <authorList>
            <person name="Kawai M."/>
            <person name="Futagami T."/>
            <person name="Toyoda A."/>
            <person name="Takaki Y."/>
            <person name="Nishi S."/>
            <person name="Hori S."/>
            <person name="Arai W."/>
            <person name="Tsubouchi T."/>
            <person name="Morono Y."/>
            <person name="Uchiyama I."/>
            <person name="Ito T."/>
            <person name="Fujiyama A."/>
            <person name="Inagaki F."/>
            <person name="Takami H."/>
        </authorList>
    </citation>
    <scope>NUCLEOTIDE SEQUENCE</scope>
    <source>
        <strain evidence="1">Expedition CK06-06</strain>
    </source>
</reference>
<comment type="caution">
    <text evidence="1">The sequence shown here is derived from an EMBL/GenBank/DDBJ whole genome shotgun (WGS) entry which is preliminary data.</text>
</comment>
<organism evidence="1">
    <name type="scientific">marine sediment metagenome</name>
    <dbReference type="NCBI Taxonomy" id="412755"/>
    <lineage>
        <taxon>unclassified sequences</taxon>
        <taxon>metagenomes</taxon>
        <taxon>ecological metagenomes</taxon>
    </lineage>
</organism>
<name>X0V1T3_9ZZZZ</name>
<dbReference type="EMBL" id="BARS01027453">
    <property type="protein sequence ID" value="GAG12049.1"/>
    <property type="molecule type" value="Genomic_DNA"/>
</dbReference>
<evidence type="ECO:0000313" key="1">
    <source>
        <dbReference type="EMBL" id="GAG12049.1"/>
    </source>
</evidence>
<gene>
    <name evidence="1" type="ORF">S01H1_43128</name>
</gene>
<dbReference type="AlphaFoldDB" id="X0V1T3"/>
<proteinExistence type="predicted"/>
<protein>
    <submittedName>
        <fullName evidence="1">Uncharacterized protein</fullName>
    </submittedName>
</protein>
<feature type="non-terminal residue" evidence="1">
    <location>
        <position position="1"/>
    </location>
</feature>